<organism evidence="11 12">
    <name type="scientific">Streptomyces desertarenae</name>
    <dbReference type="NCBI Taxonomy" id="2666184"/>
    <lineage>
        <taxon>Bacteria</taxon>
        <taxon>Bacillati</taxon>
        <taxon>Actinomycetota</taxon>
        <taxon>Actinomycetes</taxon>
        <taxon>Kitasatosporales</taxon>
        <taxon>Streptomycetaceae</taxon>
        <taxon>Streptomyces</taxon>
    </lineage>
</organism>
<dbReference type="PRINTS" id="PR01506">
    <property type="entry name" value="TATBPROTEIN"/>
</dbReference>
<accession>A0ABW4PJN4</accession>
<evidence type="ECO:0000256" key="7">
    <source>
        <dbReference type="ARBA" id="ARBA00023010"/>
    </source>
</evidence>
<dbReference type="NCBIfam" id="NF002374">
    <property type="entry name" value="PRK01371.1-1"/>
    <property type="match status" value="1"/>
</dbReference>
<dbReference type="EMBL" id="JBHUFU010000005">
    <property type="protein sequence ID" value="MFD1829998.1"/>
    <property type="molecule type" value="Genomic_DNA"/>
</dbReference>
<comment type="subunit">
    <text evidence="9">The Tat system comprises two distinct complexes: a TatABC complex, containing multiple copies of TatA, TatB and TatC subunits, and a separate TatA complex, containing only TatA subunits. Substrates initially bind to the TatABC complex, which probably triggers association of the separate TatA complex to form the active translocon.</text>
</comment>
<keyword evidence="4 9" id="KW-0812">Transmembrane</keyword>
<evidence type="ECO:0000256" key="3">
    <source>
        <dbReference type="ARBA" id="ARBA00022475"/>
    </source>
</evidence>
<keyword evidence="6 9" id="KW-1133">Transmembrane helix</keyword>
<evidence type="ECO:0000256" key="9">
    <source>
        <dbReference type="HAMAP-Rule" id="MF_00237"/>
    </source>
</evidence>
<evidence type="ECO:0000256" key="10">
    <source>
        <dbReference type="SAM" id="MobiDB-lite"/>
    </source>
</evidence>
<evidence type="ECO:0000256" key="6">
    <source>
        <dbReference type="ARBA" id="ARBA00022989"/>
    </source>
</evidence>
<evidence type="ECO:0000256" key="1">
    <source>
        <dbReference type="ARBA" id="ARBA00004167"/>
    </source>
</evidence>
<dbReference type="Gene3D" id="1.20.5.3310">
    <property type="match status" value="1"/>
</dbReference>
<comment type="subcellular location">
    <subcellularLocation>
        <location evidence="9">Cell membrane</location>
        <topology evidence="9">Single-pass membrane protein</topology>
    </subcellularLocation>
    <subcellularLocation>
        <location evidence="1">Membrane</location>
        <topology evidence="1">Single-pass membrane protein</topology>
    </subcellularLocation>
</comment>
<gene>
    <name evidence="9" type="primary">tatB</name>
    <name evidence="11" type="ORF">ACFSJS_10005</name>
</gene>
<keyword evidence="12" id="KW-1185">Reference proteome</keyword>
<dbReference type="NCBIfam" id="NF002377">
    <property type="entry name" value="PRK01371.1-4"/>
    <property type="match status" value="1"/>
</dbReference>
<dbReference type="Proteomes" id="UP001597365">
    <property type="component" value="Unassembled WGS sequence"/>
</dbReference>
<evidence type="ECO:0000256" key="4">
    <source>
        <dbReference type="ARBA" id="ARBA00022692"/>
    </source>
</evidence>
<feature type="region of interest" description="Disordered" evidence="10">
    <location>
        <begin position="105"/>
        <end position="155"/>
    </location>
</feature>
<feature type="compositionally biased region" description="Low complexity" evidence="10">
    <location>
        <begin position="117"/>
        <end position="131"/>
    </location>
</feature>
<evidence type="ECO:0000256" key="8">
    <source>
        <dbReference type="ARBA" id="ARBA00023136"/>
    </source>
</evidence>
<evidence type="ECO:0000313" key="12">
    <source>
        <dbReference type="Proteomes" id="UP001597365"/>
    </source>
</evidence>
<keyword evidence="3 9" id="KW-1003">Cell membrane</keyword>
<dbReference type="RefSeq" id="WP_380898981.1">
    <property type="nucleotide sequence ID" value="NZ_JBHUFU010000005.1"/>
</dbReference>
<reference evidence="12" key="1">
    <citation type="journal article" date="2019" name="Int. J. Syst. Evol. Microbiol.">
        <title>The Global Catalogue of Microorganisms (GCM) 10K type strain sequencing project: providing services to taxonomists for standard genome sequencing and annotation.</title>
        <authorList>
            <consortium name="The Broad Institute Genomics Platform"/>
            <consortium name="The Broad Institute Genome Sequencing Center for Infectious Disease"/>
            <person name="Wu L."/>
            <person name="Ma J."/>
        </authorList>
    </citation>
    <scope>NUCLEOTIDE SEQUENCE [LARGE SCALE GENOMIC DNA]</scope>
    <source>
        <strain evidence="12">CGMCC 4.7455</strain>
    </source>
</reference>
<name>A0ABW4PJN4_9ACTN</name>
<comment type="function">
    <text evidence="9">Part of the twin-arginine translocation (Tat) system that transports large folded proteins containing a characteristic twin-arginine motif in their signal peptide across membranes. Together with TatC, TatB is part of a receptor directly interacting with Tat signal peptides. TatB may form an oligomeric binding site that transiently accommodates folded Tat precursor proteins before their translocation.</text>
</comment>
<evidence type="ECO:0000256" key="5">
    <source>
        <dbReference type="ARBA" id="ARBA00022927"/>
    </source>
</evidence>
<dbReference type="InterPro" id="IPR003369">
    <property type="entry name" value="TatA/B/E"/>
</dbReference>
<comment type="similarity">
    <text evidence="9">Belongs to the TatB family.</text>
</comment>
<keyword evidence="7 9" id="KW-0811">Translocation</keyword>
<protein>
    <recommendedName>
        <fullName evidence="9">Sec-independent protein translocase protein TatB</fullName>
    </recommendedName>
</protein>
<dbReference type="HAMAP" id="MF_00237">
    <property type="entry name" value="TatB"/>
    <property type="match status" value="1"/>
</dbReference>
<proteinExistence type="inferred from homology"/>
<comment type="caution">
    <text evidence="11">The sequence shown here is derived from an EMBL/GenBank/DDBJ whole genome shotgun (WGS) entry which is preliminary data.</text>
</comment>
<keyword evidence="8 9" id="KW-0472">Membrane</keyword>
<sequence>MFFDIGPLELIALIVLAVLVFGPEKLPKVIQDTARFVRKVREFSDSAREDIRRELGPEFKDFEFEDLNPKNFARKHLLENEDLGLKEIRNGFDLRQELAEVTDAVNGREVTAGTPDAPAAGSAKGPSAAGGTPDRFRKEAPPAGSEPPPFDADAT</sequence>
<keyword evidence="5 9" id="KW-0653">Protein transport</keyword>
<evidence type="ECO:0000313" key="11">
    <source>
        <dbReference type="EMBL" id="MFD1829998.1"/>
    </source>
</evidence>
<dbReference type="InterPro" id="IPR018448">
    <property type="entry name" value="TatB"/>
</dbReference>
<dbReference type="Pfam" id="PF02416">
    <property type="entry name" value="TatA_B_E"/>
    <property type="match status" value="1"/>
</dbReference>
<evidence type="ECO:0000256" key="2">
    <source>
        <dbReference type="ARBA" id="ARBA00022448"/>
    </source>
</evidence>
<feature type="compositionally biased region" description="Pro residues" evidence="10">
    <location>
        <begin position="144"/>
        <end position="155"/>
    </location>
</feature>
<keyword evidence="2 9" id="KW-0813">Transport</keyword>